<sequence length="486" mass="54278">MVGTGKRRQDLVCNICGDVGYADYIATCCQCKQVSEHIYCMQSKLYEIPETWTCEQCPSAVSKFKKIEITSSNVKRLKPDDKRSYKESFRQLTDIGELPHKAQLLQHERIGPSSVKAHPVDRRTSVTRDVQKQLTGSAFPSPSTIDKAAEKCLPVKDVSAQTFGGKSTVTNIIPSLGASVARMNQHKIICSKNLNMCKTLYQPKEEDTDANEESGSVRNYGTSGKDSLPALIKTEPCEEATYPQMCKPLDHTDRILSAYCADAPPLGINNVPYHSPIKKCSGQNIQVSQLPQGGIRELPNERAINFLSPFQSGNAICSTIPEKKLPLLVVSDGAPSNFFSTETAWMGELEIFGVVPYVCEGVEARLPSKVCLFAYEQLKKMPIKVKLKPVHRLDVWPKPFQVDPPMVGDVAFFLFPCEFQRLKEKYSQLIEQMSSGDLALQTRKDAVELLIFTSKELPKDANFTGFPVKNFLWGVFRHLKPKKQCN</sequence>
<organism evidence="1 2">
    <name type="scientific">Dioscorea alata</name>
    <name type="common">Purple yam</name>
    <dbReference type="NCBI Taxonomy" id="55571"/>
    <lineage>
        <taxon>Eukaryota</taxon>
        <taxon>Viridiplantae</taxon>
        <taxon>Streptophyta</taxon>
        <taxon>Embryophyta</taxon>
        <taxon>Tracheophyta</taxon>
        <taxon>Spermatophyta</taxon>
        <taxon>Magnoliopsida</taxon>
        <taxon>Liliopsida</taxon>
        <taxon>Dioscoreales</taxon>
        <taxon>Dioscoreaceae</taxon>
        <taxon>Dioscorea</taxon>
    </lineage>
</organism>
<dbReference type="EMBL" id="CM037018">
    <property type="protein sequence ID" value="KAH7673432.1"/>
    <property type="molecule type" value="Genomic_DNA"/>
</dbReference>
<name>A0ACB7VH52_DIOAL</name>
<protein>
    <submittedName>
        <fullName evidence="1">Zinc finger RING/FYVE/PHD-type protein</fullName>
    </submittedName>
</protein>
<proteinExistence type="predicted"/>
<gene>
    <name evidence="1" type="ORF">IHE45_08G007600</name>
</gene>
<comment type="caution">
    <text evidence="1">The sequence shown here is derived from an EMBL/GenBank/DDBJ whole genome shotgun (WGS) entry which is preliminary data.</text>
</comment>
<evidence type="ECO:0000313" key="2">
    <source>
        <dbReference type="Proteomes" id="UP000827976"/>
    </source>
</evidence>
<evidence type="ECO:0000313" key="1">
    <source>
        <dbReference type="EMBL" id="KAH7673432.1"/>
    </source>
</evidence>
<keyword evidence="2" id="KW-1185">Reference proteome</keyword>
<accession>A0ACB7VH52</accession>
<reference evidence="2" key="1">
    <citation type="journal article" date="2022" name="Nat. Commun.">
        <title>Chromosome evolution and the genetic basis of agronomically important traits in greater yam.</title>
        <authorList>
            <person name="Bredeson J.V."/>
            <person name="Lyons J.B."/>
            <person name="Oniyinde I.O."/>
            <person name="Okereke N.R."/>
            <person name="Kolade O."/>
            <person name="Nnabue I."/>
            <person name="Nwadili C.O."/>
            <person name="Hribova E."/>
            <person name="Parker M."/>
            <person name="Nwogha J."/>
            <person name="Shu S."/>
            <person name="Carlson J."/>
            <person name="Kariba R."/>
            <person name="Muthemba S."/>
            <person name="Knop K."/>
            <person name="Barton G.J."/>
            <person name="Sherwood A.V."/>
            <person name="Lopez-Montes A."/>
            <person name="Asiedu R."/>
            <person name="Jamnadass R."/>
            <person name="Muchugi A."/>
            <person name="Goodstein D."/>
            <person name="Egesi C.N."/>
            <person name="Featherston J."/>
            <person name="Asfaw A."/>
            <person name="Simpson G.G."/>
            <person name="Dolezel J."/>
            <person name="Hendre P.S."/>
            <person name="Van Deynze A."/>
            <person name="Kumar P.L."/>
            <person name="Obidiegwu J.E."/>
            <person name="Bhattacharjee R."/>
            <person name="Rokhsar D.S."/>
        </authorList>
    </citation>
    <scope>NUCLEOTIDE SEQUENCE [LARGE SCALE GENOMIC DNA]</scope>
    <source>
        <strain evidence="2">cv. TDa95/00328</strain>
    </source>
</reference>
<dbReference type="Proteomes" id="UP000827976">
    <property type="component" value="Chromosome 8"/>
</dbReference>